<dbReference type="Pfam" id="PF00653">
    <property type="entry name" value="BIR"/>
    <property type="match status" value="1"/>
</dbReference>
<dbReference type="InterPro" id="IPR001370">
    <property type="entry name" value="BIR_rpt"/>
</dbReference>
<sequence length="127" mass="13770">RPPGDLRVLPLSYIEPVRLPAPGLSTAAGVTVCAVCFCGEYVGDWDQDDDPEEEHRNLFSHCPFVRGLDVGNIPISRRPFSSSPSATDFFNSSASLGSAAGFDEVGIRSNNPRVDPNRHYCGKRGSF</sequence>
<evidence type="ECO:0000313" key="2">
    <source>
        <dbReference type="Proteomes" id="UP000595437"/>
    </source>
</evidence>
<proteinExistence type="predicted"/>
<accession>A0A7T8HJ33</accession>
<dbReference type="EMBL" id="CP045896">
    <property type="protein sequence ID" value="QQP50864.1"/>
    <property type="molecule type" value="Genomic_DNA"/>
</dbReference>
<evidence type="ECO:0000313" key="1">
    <source>
        <dbReference type="EMBL" id="QQP50864.1"/>
    </source>
</evidence>
<keyword evidence="2" id="KW-1185">Reference proteome</keyword>
<protein>
    <submittedName>
        <fullName evidence="1">Inhibitor of apoptosis 2</fullName>
    </submittedName>
</protein>
<dbReference type="AlphaFoldDB" id="A0A7T8HJ33"/>
<dbReference type="OrthoDB" id="5855668at2759"/>
<reference evidence="2" key="1">
    <citation type="submission" date="2021-01" db="EMBL/GenBank/DDBJ databases">
        <title>Caligus Genome Assembly.</title>
        <authorList>
            <person name="Gallardo-Escarate C."/>
        </authorList>
    </citation>
    <scope>NUCLEOTIDE SEQUENCE [LARGE SCALE GENOMIC DNA]</scope>
</reference>
<name>A0A7T8HJ33_CALRO</name>
<dbReference type="SUPFAM" id="SSF57924">
    <property type="entry name" value="Inhibitor of apoptosis (IAP) repeat"/>
    <property type="match status" value="1"/>
</dbReference>
<dbReference type="Gene3D" id="1.10.1170.10">
    <property type="entry name" value="Inhibitor Of Apoptosis Protein (2mihbC-IAP-1), Chain A"/>
    <property type="match status" value="1"/>
</dbReference>
<organism evidence="1 2">
    <name type="scientific">Caligus rogercresseyi</name>
    <name type="common">Sea louse</name>
    <dbReference type="NCBI Taxonomy" id="217165"/>
    <lineage>
        <taxon>Eukaryota</taxon>
        <taxon>Metazoa</taxon>
        <taxon>Ecdysozoa</taxon>
        <taxon>Arthropoda</taxon>
        <taxon>Crustacea</taxon>
        <taxon>Multicrustacea</taxon>
        <taxon>Hexanauplia</taxon>
        <taxon>Copepoda</taxon>
        <taxon>Siphonostomatoida</taxon>
        <taxon>Caligidae</taxon>
        <taxon>Caligus</taxon>
    </lineage>
</organism>
<dbReference type="PROSITE" id="PS50143">
    <property type="entry name" value="BIR_REPEAT_2"/>
    <property type="match status" value="1"/>
</dbReference>
<feature type="non-terminal residue" evidence="1">
    <location>
        <position position="1"/>
    </location>
</feature>
<dbReference type="Proteomes" id="UP000595437">
    <property type="component" value="Chromosome 7"/>
</dbReference>
<gene>
    <name evidence="1" type="ORF">FKW44_012012</name>
</gene>